<keyword evidence="1" id="KW-0732">Signal</keyword>
<gene>
    <name evidence="2" type="ORF">CTEN210_16266</name>
</gene>
<evidence type="ECO:0008006" key="4">
    <source>
        <dbReference type="Google" id="ProtNLM"/>
    </source>
</evidence>
<dbReference type="Proteomes" id="UP001054902">
    <property type="component" value="Unassembled WGS sequence"/>
</dbReference>
<feature type="chain" id="PRO_5042019418" description="Amine oxidase" evidence="1">
    <location>
        <begin position="22"/>
        <end position="330"/>
    </location>
</feature>
<accession>A0AAD3DAH4</accession>
<dbReference type="InterPro" id="IPR018790">
    <property type="entry name" value="DUF2358"/>
</dbReference>
<evidence type="ECO:0000313" key="3">
    <source>
        <dbReference type="Proteomes" id="UP001054902"/>
    </source>
</evidence>
<name>A0AAD3DAH4_9STRA</name>
<proteinExistence type="predicted"/>
<keyword evidence="3" id="KW-1185">Reference proteome</keyword>
<dbReference type="Pfam" id="PF10184">
    <property type="entry name" value="DUF2358"/>
    <property type="match status" value="1"/>
</dbReference>
<reference evidence="2 3" key="1">
    <citation type="journal article" date="2021" name="Sci. Rep.">
        <title>The genome of the diatom Chaetoceros tenuissimus carries an ancient integrated fragment of an extant virus.</title>
        <authorList>
            <person name="Hongo Y."/>
            <person name="Kimura K."/>
            <person name="Takaki Y."/>
            <person name="Yoshida Y."/>
            <person name="Baba S."/>
            <person name="Kobayashi G."/>
            <person name="Nagasaki K."/>
            <person name="Hano T."/>
            <person name="Tomaru Y."/>
        </authorList>
    </citation>
    <scope>NUCLEOTIDE SEQUENCE [LARGE SCALE GENOMIC DNA]</scope>
    <source>
        <strain evidence="2 3">NIES-3715</strain>
    </source>
</reference>
<organism evidence="2 3">
    <name type="scientific">Chaetoceros tenuissimus</name>
    <dbReference type="NCBI Taxonomy" id="426638"/>
    <lineage>
        <taxon>Eukaryota</taxon>
        <taxon>Sar</taxon>
        <taxon>Stramenopiles</taxon>
        <taxon>Ochrophyta</taxon>
        <taxon>Bacillariophyta</taxon>
        <taxon>Coscinodiscophyceae</taxon>
        <taxon>Chaetocerotophycidae</taxon>
        <taxon>Chaetocerotales</taxon>
        <taxon>Chaetocerotaceae</taxon>
        <taxon>Chaetoceros</taxon>
    </lineage>
</organism>
<dbReference type="PANTHER" id="PTHR34123">
    <property type="entry name" value="OS04G0578200 PROTEIN"/>
    <property type="match status" value="1"/>
</dbReference>
<protein>
    <recommendedName>
        <fullName evidence="4">Amine oxidase</fullName>
    </recommendedName>
</protein>
<evidence type="ECO:0000256" key="1">
    <source>
        <dbReference type="SAM" id="SignalP"/>
    </source>
</evidence>
<sequence>MKLIGVLVLVYITTQNSNVSAFQSPKGRHIQRPIPSMKLNLQNQPSIQQQTSFLQNLDNFYTQSSATIRCPFIKRRIADTIDNFCLLSNFLIIRHKSLLALFGMDVTDVGFIEVPGCKAVGRHFSLDEFGNSVKMPNLPLTELQSIIEEDWDREKNKGYYVTGKLNSKIYRNDCFFDGPDPDMPVRGLRKYLNAASNLFDSKHSFATMNNIKFVALSKKEQENRMRICLDTRKDDDCATIMNQDYNQYAIQVNWKMEGVLMLPWRPKVKPLTGWTRYYLDNNGLICYHQEGWDVSVMEAFIGTILPSVHEKLWGNNVAEKDDSCSTISEQ</sequence>
<feature type="signal peptide" evidence="1">
    <location>
        <begin position="1"/>
        <end position="21"/>
    </location>
</feature>
<evidence type="ECO:0000313" key="2">
    <source>
        <dbReference type="EMBL" id="GFH59790.1"/>
    </source>
</evidence>
<dbReference type="PANTHER" id="PTHR34123:SF1">
    <property type="entry name" value="OS04G0578200 PROTEIN"/>
    <property type="match status" value="1"/>
</dbReference>
<comment type="caution">
    <text evidence="2">The sequence shown here is derived from an EMBL/GenBank/DDBJ whole genome shotgun (WGS) entry which is preliminary data.</text>
</comment>
<dbReference type="AlphaFoldDB" id="A0AAD3DAH4"/>
<dbReference type="EMBL" id="BLLK01000069">
    <property type="protein sequence ID" value="GFH59790.1"/>
    <property type="molecule type" value="Genomic_DNA"/>
</dbReference>